<accession>A0ACC2PS84</accession>
<keyword evidence="2" id="KW-1185">Reference proteome</keyword>
<evidence type="ECO:0000313" key="2">
    <source>
        <dbReference type="Proteomes" id="UP001239111"/>
    </source>
</evidence>
<dbReference type="EMBL" id="CM056741">
    <property type="protein sequence ID" value="KAJ8685212.1"/>
    <property type="molecule type" value="Genomic_DNA"/>
</dbReference>
<gene>
    <name evidence="1" type="ORF">QAD02_021005</name>
</gene>
<protein>
    <submittedName>
        <fullName evidence="1">Uncharacterized protein</fullName>
    </submittedName>
</protein>
<evidence type="ECO:0000313" key="1">
    <source>
        <dbReference type="EMBL" id="KAJ8685212.1"/>
    </source>
</evidence>
<comment type="caution">
    <text evidence="1">The sequence shown here is derived from an EMBL/GenBank/DDBJ whole genome shotgun (WGS) entry which is preliminary data.</text>
</comment>
<sequence>MNRSKKNSFHYREDQQVLLCQLVEQRPILWDATLDSYRRADLKKPLWNEIAQILGSVQENAGDQVSQRFKTIKETYSDNYRKVKHSKRSGCGTEDVYKPKWFLWPHVQFLEKVCDMGESVCNIPQPTSQSQVPDNTTSLNSAEPNNPKYLLIDGVPYYVDESLQGYVMMHGTTEFNLQPVENTTEQSSLFPDNSDMESGPTSNNSVSVHLTPTTTPYSTPAPSPRSSSAPSATLIRTPSMQQQSTVRIGSGSAPGTVPIPATSPSLKVDSKDVAGGELHKKRGAGKKRPGSAILEEALTIFKEVSREDRRGFDLDGDSGRQTTVNCVEPRGPGRPRPATLARALRRHRPGVDLVPVDTYSDPRRRATDKFRFQLKICFTDPPVKPCAGASPGASCRRGHYAAQFIACRLRRLDEASPVRKDCENQLMTLMLQF</sequence>
<name>A0ACC2PS84_9HYME</name>
<reference evidence="1" key="1">
    <citation type="submission" date="2023-04" db="EMBL/GenBank/DDBJ databases">
        <title>A chromosome-level genome assembly of the parasitoid wasp Eretmocerus hayati.</title>
        <authorList>
            <person name="Zhong Y."/>
            <person name="Liu S."/>
            <person name="Liu Y."/>
        </authorList>
    </citation>
    <scope>NUCLEOTIDE SEQUENCE</scope>
    <source>
        <strain evidence="1">ZJU_SS_LIU_2023</strain>
    </source>
</reference>
<proteinExistence type="predicted"/>
<dbReference type="Proteomes" id="UP001239111">
    <property type="component" value="Chromosome 1"/>
</dbReference>
<organism evidence="1 2">
    <name type="scientific">Eretmocerus hayati</name>
    <dbReference type="NCBI Taxonomy" id="131215"/>
    <lineage>
        <taxon>Eukaryota</taxon>
        <taxon>Metazoa</taxon>
        <taxon>Ecdysozoa</taxon>
        <taxon>Arthropoda</taxon>
        <taxon>Hexapoda</taxon>
        <taxon>Insecta</taxon>
        <taxon>Pterygota</taxon>
        <taxon>Neoptera</taxon>
        <taxon>Endopterygota</taxon>
        <taxon>Hymenoptera</taxon>
        <taxon>Apocrita</taxon>
        <taxon>Proctotrupomorpha</taxon>
        <taxon>Chalcidoidea</taxon>
        <taxon>Aphelinidae</taxon>
        <taxon>Aphelininae</taxon>
        <taxon>Eretmocerus</taxon>
    </lineage>
</organism>